<gene>
    <name evidence="2" type="ORF">V5F30_09480</name>
</gene>
<organism evidence="2 3">
    <name type="scientific">Xanthobacter aminoxidans</name>
    <dbReference type="NCBI Taxonomy" id="186280"/>
    <lineage>
        <taxon>Bacteria</taxon>
        <taxon>Pseudomonadati</taxon>
        <taxon>Pseudomonadota</taxon>
        <taxon>Alphaproteobacteria</taxon>
        <taxon>Hyphomicrobiales</taxon>
        <taxon>Xanthobacteraceae</taxon>
        <taxon>Xanthobacter</taxon>
    </lineage>
</organism>
<evidence type="ECO:0000259" key="1">
    <source>
        <dbReference type="Pfam" id="PF07045"/>
    </source>
</evidence>
<dbReference type="Gene3D" id="3.30.70.100">
    <property type="match status" value="1"/>
</dbReference>
<dbReference type="InterPro" id="IPR010753">
    <property type="entry name" value="DUF1330"/>
</dbReference>
<feature type="domain" description="DUF1330" evidence="1">
    <location>
        <begin position="45"/>
        <end position="120"/>
    </location>
</feature>
<dbReference type="InterPro" id="IPR011008">
    <property type="entry name" value="Dimeric_a/b-barrel"/>
</dbReference>
<dbReference type="EMBL" id="JBAFUR010000002">
    <property type="protein sequence ID" value="MFG1252431.1"/>
    <property type="molecule type" value="Genomic_DNA"/>
</dbReference>
<name>A0ABW6ZF42_9HYPH</name>
<proteinExistence type="predicted"/>
<dbReference type="PANTHER" id="PTHR40257:SF1">
    <property type="entry name" value="DUF1330 DOMAIN-CONTAINING PROTEIN"/>
    <property type="match status" value="1"/>
</dbReference>
<dbReference type="Pfam" id="PF07045">
    <property type="entry name" value="DUF1330"/>
    <property type="match status" value="1"/>
</dbReference>
<keyword evidence="3" id="KW-1185">Reference proteome</keyword>
<evidence type="ECO:0000313" key="2">
    <source>
        <dbReference type="EMBL" id="MFG1252431.1"/>
    </source>
</evidence>
<evidence type="ECO:0000313" key="3">
    <source>
        <dbReference type="Proteomes" id="UP001604043"/>
    </source>
</evidence>
<dbReference type="RefSeq" id="WP_394008145.1">
    <property type="nucleotide sequence ID" value="NZ_JBAFUR010000002.1"/>
</dbReference>
<protein>
    <submittedName>
        <fullName evidence="2">DUF1330 domain-containing protein</fullName>
    </submittedName>
</protein>
<sequence length="139" mass="15343">MEGHTSFTRETFAAFAANDRPGPVHLLNLIRLRPRVTYADGRVTTGAEAYEAYSRLSAPVLAEIGGRIVWRGDFELSLVGPPETHWDIAFIAEYPSPDAFVQMLRDPRYREAMAHRQAGVADSRLVRFDPLPAGAGFAG</sequence>
<dbReference type="SUPFAM" id="SSF54909">
    <property type="entry name" value="Dimeric alpha+beta barrel"/>
    <property type="match status" value="1"/>
</dbReference>
<reference evidence="2 3" key="1">
    <citation type="submission" date="2024-02" db="EMBL/GenBank/DDBJ databases">
        <title>Expansion and revision of Xanthobacter and proposal of Roseixanthobacter gen. nov.</title>
        <authorList>
            <person name="Soltysiak M.P.M."/>
            <person name="Jalihal A."/>
            <person name="Ory A."/>
            <person name="Chrisophersen C."/>
            <person name="Lee A.D."/>
            <person name="Boulton J."/>
            <person name="Springer M."/>
        </authorList>
    </citation>
    <scope>NUCLEOTIDE SEQUENCE [LARGE SCALE GENOMIC DNA]</scope>
    <source>
        <strain evidence="2 3">CB5</strain>
    </source>
</reference>
<comment type="caution">
    <text evidence="2">The sequence shown here is derived from an EMBL/GenBank/DDBJ whole genome shotgun (WGS) entry which is preliminary data.</text>
</comment>
<dbReference type="PANTHER" id="PTHR40257">
    <property type="match status" value="1"/>
</dbReference>
<dbReference type="Proteomes" id="UP001604043">
    <property type="component" value="Unassembled WGS sequence"/>
</dbReference>
<accession>A0ABW6ZF42</accession>